<keyword evidence="8" id="KW-0732">Signal</keyword>
<dbReference type="Gene3D" id="3.40.390.10">
    <property type="entry name" value="Collagenase (Catalytic Domain)"/>
    <property type="match status" value="1"/>
</dbReference>
<evidence type="ECO:0000256" key="1">
    <source>
        <dbReference type="ARBA" id="ARBA00001947"/>
    </source>
</evidence>
<feature type="domain" description="Peptidase M13 C-terminal" evidence="9">
    <location>
        <begin position="465"/>
        <end position="665"/>
    </location>
</feature>
<evidence type="ECO:0000256" key="7">
    <source>
        <dbReference type="ARBA" id="ARBA00023049"/>
    </source>
</evidence>
<evidence type="ECO:0000256" key="8">
    <source>
        <dbReference type="SAM" id="SignalP"/>
    </source>
</evidence>
<feature type="domain" description="Peptidase M13 N-terminal" evidence="10">
    <location>
        <begin position="38"/>
        <end position="413"/>
    </location>
</feature>
<dbReference type="InterPro" id="IPR024079">
    <property type="entry name" value="MetalloPept_cat_dom_sf"/>
</dbReference>
<dbReference type="PRINTS" id="PR00786">
    <property type="entry name" value="NEPRILYSIN"/>
</dbReference>
<dbReference type="InterPro" id="IPR000718">
    <property type="entry name" value="Peptidase_M13"/>
</dbReference>
<dbReference type="SUPFAM" id="SSF55486">
    <property type="entry name" value="Metalloproteases ('zincins'), catalytic domain"/>
    <property type="match status" value="1"/>
</dbReference>
<accession>A0ABQ5YLR5</accession>
<keyword evidence="3" id="KW-0645">Protease</keyword>
<dbReference type="Pfam" id="PF01431">
    <property type="entry name" value="Peptidase_M13"/>
    <property type="match status" value="1"/>
</dbReference>
<evidence type="ECO:0000256" key="2">
    <source>
        <dbReference type="ARBA" id="ARBA00007357"/>
    </source>
</evidence>
<keyword evidence="5" id="KW-0378">Hydrolase</keyword>
<keyword evidence="6" id="KW-0862">Zinc</keyword>
<comment type="similarity">
    <text evidence="2">Belongs to the peptidase M13 family.</text>
</comment>
<evidence type="ECO:0000256" key="3">
    <source>
        <dbReference type="ARBA" id="ARBA00022670"/>
    </source>
</evidence>
<dbReference type="PANTHER" id="PTHR11733:SF167">
    <property type="entry name" value="FI17812P1-RELATED"/>
    <property type="match status" value="1"/>
</dbReference>
<organism evidence="11 12">
    <name type="scientific">Chitinimonas prasina</name>
    <dbReference type="NCBI Taxonomy" id="1434937"/>
    <lineage>
        <taxon>Bacteria</taxon>
        <taxon>Pseudomonadati</taxon>
        <taxon>Pseudomonadota</taxon>
        <taxon>Betaproteobacteria</taxon>
        <taxon>Neisseriales</taxon>
        <taxon>Chitinibacteraceae</taxon>
        <taxon>Chitinimonas</taxon>
    </lineage>
</organism>
<evidence type="ECO:0000256" key="5">
    <source>
        <dbReference type="ARBA" id="ARBA00022801"/>
    </source>
</evidence>
<evidence type="ECO:0000313" key="11">
    <source>
        <dbReference type="EMBL" id="GLR14206.1"/>
    </source>
</evidence>
<sequence>MQLTRLTCALALALPLSALGAPKSGIDLSNFDTSIRIQDNLYAAVNGGWEKKTEIPADRTSWGAFQQLRDQSEQQVRGIIEAAAKQDDANARQIAALYGSFMDQAMVEQLGNKPLKPLLEQIAAINDQAGLLTALGLWQSRGVRLPLRISVDQDSKDATRYLLDIRQGGLGLPDRDYYSEPDARMAAARAAYKTYLQTLLMLDGETAQDASAKADAVIALEGRLAQAQWSKVDNRDPEKTYNKLDRAGLKALAPQLDWDAFLAAAGAAQATEANISQPGYISTLAKQLHNEPLPLWRDYLRIRVLDGYAPYLSSPFADASFNYHDHAIAGAKQPRPRWRRGVEIVEKNLGEAVGQLYVAQYFPPQAKQKMQTLVDNLLKAYGQSIDKLEWMSPATKQAAQAKLANYTVKIGYPKRWRDYSGLTIKHDDLLGNVLRGHQFDYARELAHLGQPIDREEWGMTPQTVNAYYNASLNEIVFPAAILQAPFFDAEADDAVNYGGIGAVIGHEISHGFDDEGSMFNGQGNLQNWWQASDKAAFGKLAERMVAQYSQYQPIAGRYVNGKLTLGENIADLSGLQIAHKAYLLSLDGKPAPTLDGYTGEQRFFIGFAQVWRSKTREARLLQQLTTGPHSPATLRPIGAAVNSDAFMEAFNVKQGDGMFKPTSERIRIW</sequence>
<keyword evidence="4" id="KW-0479">Metal-binding</keyword>
<reference evidence="12" key="1">
    <citation type="journal article" date="2019" name="Int. J. Syst. Evol. Microbiol.">
        <title>The Global Catalogue of Microorganisms (GCM) 10K type strain sequencing project: providing services to taxonomists for standard genome sequencing and annotation.</title>
        <authorList>
            <consortium name="The Broad Institute Genomics Platform"/>
            <consortium name="The Broad Institute Genome Sequencing Center for Infectious Disease"/>
            <person name="Wu L."/>
            <person name="Ma J."/>
        </authorList>
    </citation>
    <scope>NUCLEOTIDE SEQUENCE [LARGE SCALE GENOMIC DNA]</scope>
    <source>
        <strain evidence="12">NBRC 110044</strain>
    </source>
</reference>
<dbReference type="Proteomes" id="UP001156706">
    <property type="component" value="Unassembled WGS sequence"/>
</dbReference>
<comment type="cofactor">
    <cofactor evidence="1">
        <name>Zn(2+)</name>
        <dbReference type="ChEBI" id="CHEBI:29105"/>
    </cofactor>
</comment>
<feature type="signal peptide" evidence="8">
    <location>
        <begin position="1"/>
        <end position="20"/>
    </location>
</feature>
<dbReference type="InterPro" id="IPR042089">
    <property type="entry name" value="Peptidase_M13_dom_2"/>
</dbReference>
<dbReference type="PANTHER" id="PTHR11733">
    <property type="entry name" value="ZINC METALLOPROTEASE FAMILY M13 NEPRILYSIN-RELATED"/>
    <property type="match status" value="1"/>
</dbReference>
<keyword evidence="12" id="KW-1185">Reference proteome</keyword>
<dbReference type="InterPro" id="IPR018497">
    <property type="entry name" value="Peptidase_M13_C"/>
</dbReference>
<evidence type="ECO:0000256" key="4">
    <source>
        <dbReference type="ARBA" id="ARBA00022723"/>
    </source>
</evidence>
<dbReference type="PROSITE" id="PS51885">
    <property type="entry name" value="NEPRILYSIN"/>
    <property type="match status" value="1"/>
</dbReference>
<dbReference type="EMBL" id="BSOG01000003">
    <property type="protein sequence ID" value="GLR14206.1"/>
    <property type="molecule type" value="Genomic_DNA"/>
</dbReference>
<evidence type="ECO:0000259" key="9">
    <source>
        <dbReference type="Pfam" id="PF01431"/>
    </source>
</evidence>
<feature type="chain" id="PRO_5045678594" evidence="8">
    <location>
        <begin position="21"/>
        <end position="669"/>
    </location>
</feature>
<name>A0ABQ5YLR5_9NEIS</name>
<dbReference type="RefSeq" id="WP_284197281.1">
    <property type="nucleotide sequence ID" value="NZ_BSOG01000003.1"/>
</dbReference>
<dbReference type="CDD" id="cd08662">
    <property type="entry name" value="M13"/>
    <property type="match status" value="1"/>
</dbReference>
<evidence type="ECO:0000259" key="10">
    <source>
        <dbReference type="Pfam" id="PF05649"/>
    </source>
</evidence>
<comment type="caution">
    <text evidence="11">The sequence shown here is derived from an EMBL/GenBank/DDBJ whole genome shotgun (WGS) entry which is preliminary data.</text>
</comment>
<dbReference type="Pfam" id="PF05649">
    <property type="entry name" value="Peptidase_M13_N"/>
    <property type="match status" value="1"/>
</dbReference>
<dbReference type="InterPro" id="IPR008753">
    <property type="entry name" value="Peptidase_M13_N"/>
</dbReference>
<proteinExistence type="inferred from homology"/>
<gene>
    <name evidence="11" type="primary">pepO</name>
    <name evidence="11" type="ORF">GCM10007907_29960</name>
</gene>
<evidence type="ECO:0000256" key="6">
    <source>
        <dbReference type="ARBA" id="ARBA00022833"/>
    </source>
</evidence>
<evidence type="ECO:0000313" key="12">
    <source>
        <dbReference type="Proteomes" id="UP001156706"/>
    </source>
</evidence>
<protein>
    <submittedName>
        <fullName evidence="11">Peptidase M13</fullName>
    </submittedName>
</protein>
<keyword evidence="7" id="KW-0482">Metalloprotease</keyword>
<dbReference type="Gene3D" id="1.10.1380.10">
    <property type="entry name" value="Neutral endopeptidase , domain2"/>
    <property type="match status" value="1"/>
</dbReference>